<feature type="region of interest" description="Disordered" evidence="1">
    <location>
        <begin position="78"/>
        <end position="102"/>
    </location>
</feature>
<name>A0A422MVU2_9TRYP</name>
<protein>
    <submittedName>
        <fullName evidence="3">Uncharacterized protein</fullName>
    </submittedName>
</protein>
<feature type="region of interest" description="Disordered" evidence="1">
    <location>
        <begin position="148"/>
        <end position="179"/>
    </location>
</feature>
<keyword evidence="2" id="KW-0732">Signal</keyword>
<keyword evidence="4" id="KW-1185">Reference proteome</keyword>
<sequence length="229" mass="24146">DECGCVDSCVCAHFFCLPLPLSSSFWLVVGVQPQRKPTTTAKEGTHVSNAWETRGRSLRCCGGALHLLRRRVGVGGGWGPPAALGSPQRGAEGRRRHRRGHSEPLTARWRECASLCSTRSGATSWGFLRLKGGKWRCGRRWNGATHPNAVGGVHGAGDNSSTAGQRGAASCTASRPDGTRLRGRLAVPADGGREHCRLLRSPCGGGGCGGLSRAVGMGRVAPKDQNCLE</sequence>
<dbReference type="GeneID" id="40323088"/>
<evidence type="ECO:0000256" key="1">
    <source>
        <dbReference type="SAM" id="MobiDB-lite"/>
    </source>
</evidence>
<feature type="signal peptide" evidence="2">
    <location>
        <begin position="1"/>
        <end position="30"/>
    </location>
</feature>
<comment type="caution">
    <text evidence="3">The sequence shown here is derived from an EMBL/GenBank/DDBJ whole genome shotgun (WGS) entry which is preliminary data.</text>
</comment>
<dbReference type="AlphaFoldDB" id="A0A422MVU2"/>
<dbReference type="RefSeq" id="XP_029223581.1">
    <property type="nucleotide sequence ID" value="XM_029376294.1"/>
</dbReference>
<evidence type="ECO:0000313" key="4">
    <source>
        <dbReference type="Proteomes" id="UP000284403"/>
    </source>
</evidence>
<gene>
    <name evidence="3" type="ORF">Tco025E_09477</name>
</gene>
<feature type="chain" id="PRO_5019117060" evidence="2">
    <location>
        <begin position="31"/>
        <end position="229"/>
    </location>
</feature>
<evidence type="ECO:0000256" key="2">
    <source>
        <dbReference type="SAM" id="SignalP"/>
    </source>
</evidence>
<proteinExistence type="predicted"/>
<dbReference type="EMBL" id="MKKU01001145">
    <property type="protein sequence ID" value="RNE97355.1"/>
    <property type="molecule type" value="Genomic_DNA"/>
</dbReference>
<reference evidence="3 4" key="1">
    <citation type="journal article" date="2018" name="BMC Genomics">
        <title>Genomic comparison of Trypanosoma conorhini and Trypanosoma rangeli to Trypanosoma cruzi strains of high and low virulence.</title>
        <authorList>
            <person name="Bradwell K.R."/>
            <person name="Koparde V.N."/>
            <person name="Matveyev A.V."/>
            <person name="Serrano M.G."/>
            <person name="Alves J.M."/>
            <person name="Parikh H."/>
            <person name="Huang B."/>
            <person name="Lee V."/>
            <person name="Espinosa-Alvarez O."/>
            <person name="Ortiz P.A."/>
            <person name="Costa-Martins A.G."/>
            <person name="Teixeira M.M."/>
            <person name="Buck G.A."/>
        </authorList>
    </citation>
    <scope>NUCLEOTIDE SEQUENCE [LARGE SCALE GENOMIC DNA]</scope>
    <source>
        <strain evidence="3 4">025E</strain>
    </source>
</reference>
<accession>A0A422MVU2</accession>
<feature type="non-terminal residue" evidence="3">
    <location>
        <position position="1"/>
    </location>
</feature>
<evidence type="ECO:0000313" key="3">
    <source>
        <dbReference type="EMBL" id="RNE97355.1"/>
    </source>
</evidence>
<organism evidence="3 4">
    <name type="scientific">Trypanosoma conorhini</name>
    <dbReference type="NCBI Taxonomy" id="83891"/>
    <lineage>
        <taxon>Eukaryota</taxon>
        <taxon>Discoba</taxon>
        <taxon>Euglenozoa</taxon>
        <taxon>Kinetoplastea</taxon>
        <taxon>Metakinetoplastina</taxon>
        <taxon>Trypanosomatida</taxon>
        <taxon>Trypanosomatidae</taxon>
        <taxon>Trypanosoma</taxon>
    </lineage>
</organism>
<dbReference type="Proteomes" id="UP000284403">
    <property type="component" value="Unassembled WGS sequence"/>
</dbReference>